<comment type="caution">
    <text evidence="5">The sequence shown here is derived from an EMBL/GenBank/DDBJ whole genome shotgun (WGS) entry which is preliminary data.</text>
</comment>
<dbReference type="Proteomes" id="UP001375240">
    <property type="component" value="Unassembled WGS sequence"/>
</dbReference>
<keyword evidence="4" id="KW-1133">Transmembrane helix</keyword>
<dbReference type="Pfam" id="PF11807">
    <property type="entry name" value="UstYa"/>
    <property type="match status" value="1"/>
</dbReference>
<dbReference type="PANTHER" id="PTHR33365:SF4">
    <property type="entry name" value="CYCLOCHLOROTINE BIOSYNTHESIS PROTEIN O"/>
    <property type="match status" value="1"/>
</dbReference>
<dbReference type="GO" id="GO:0043386">
    <property type="term" value="P:mycotoxin biosynthetic process"/>
    <property type="evidence" value="ECO:0007669"/>
    <property type="project" value="InterPro"/>
</dbReference>
<dbReference type="InterPro" id="IPR021765">
    <property type="entry name" value="UstYa-like"/>
</dbReference>
<accession>A0AAV9UA87</accession>
<comment type="similarity">
    <text evidence="2">Belongs to the ustYa family.</text>
</comment>
<reference evidence="5 6" key="1">
    <citation type="submission" date="2019-10" db="EMBL/GenBank/DDBJ databases">
        <authorList>
            <person name="Palmer J.M."/>
        </authorList>
    </citation>
    <scope>NUCLEOTIDE SEQUENCE [LARGE SCALE GENOMIC DNA]</scope>
    <source>
        <strain evidence="5 6">TWF696</strain>
    </source>
</reference>
<sequence length="223" mass="25089">MAPKGQRTSSCQWLFGLFVGFIIVVTVTLAVFRDQVVSAIRTLDVVHPVCSPAAASQSSSSHDHGHMHHHKHTEKQPNVPTIYADLKILEELPKANVLWVNKTAGSKPEAWGISMFHALHCIKMWKDSLSPATMMNQHVHSESEYAEHAEHCINYLVQSIMCAGDATIEPAENIVVNNKHGRRIHGMGYTHQCKDTSFLFEMNGKEVDLWDWKQGDTLYSVFK</sequence>
<keyword evidence="4" id="KW-0812">Transmembrane</keyword>
<name>A0AAV9UA87_9PEZI</name>
<evidence type="ECO:0000256" key="1">
    <source>
        <dbReference type="ARBA" id="ARBA00004685"/>
    </source>
</evidence>
<dbReference type="AlphaFoldDB" id="A0AAV9UA87"/>
<evidence type="ECO:0000256" key="2">
    <source>
        <dbReference type="ARBA" id="ARBA00035112"/>
    </source>
</evidence>
<protein>
    <submittedName>
        <fullName evidence="5">Uncharacterized protein</fullName>
    </submittedName>
</protein>
<feature type="region of interest" description="Disordered" evidence="3">
    <location>
        <begin position="54"/>
        <end position="75"/>
    </location>
</feature>
<comment type="pathway">
    <text evidence="1">Mycotoxin biosynthesis.</text>
</comment>
<gene>
    <name evidence="5" type="ORF">TWF696_001797</name>
</gene>
<evidence type="ECO:0000313" key="6">
    <source>
        <dbReference type="Proteomes" id="UP001375240"/>
    </source>
</evidence>
<keyword evidence="4" id="KW-0472">Membrane</keyword>
<dbReference type="PANTHER" id="PTHR33365">
    <property type="entry name" value="YALI0B05434P"/>
    <property type="match status" value="1"/>
</dbReference>
<proteinExistence type="inferred from homology"/>
<evidence type="ECO:0000256" key="4">
    <source>
        <dbReference type="SAM" id="Phobius"/>
    </source>
</evidence>
<keyword evidence="6" id="KW-1185">Reference proteome</keyword>
<dbReference type="EMBL" id="JAVHNQ010000011">
    <property type="protein sequence ID" value="KAK6336235.1"/>
    <property type="molecule type" value="Genomic_DNA"/>
</dbReference>
<evidence type="ECO:0000313" key="5">
    <source>
        <dbReference type="EMBL" id="KAK6336235.1"/>
    </source>
</evidence>
<organism evidence="5 6">
    <name type="scientific">Orbilia brochopaga</name>
    <dbReference type="NCBI Taxonomy" id="3140254"/>
    <lineage>
        <taxon>Eukaryota</taxon>
        <taxon>Fungi</taxon>
        <taxon>Dikarya</taxon>
        <taxon>Ascomycota</taxon>
        <taxon>Pezizomycotina</taxon>
        <taxon>Orbiliomycetes</taxon>
        <taxon>Orbiliales</taxon>
        <taxon>Orbiliaceae</taxon>
        <taxon>Orbilia</taxon>
    </lineage>
</organism>
<feature type="transmembrane region" description="Helical" evidence="4">
    <location>
        <begin position="12"/>
        <end position="32"/>
    </location>
</feature>
<evidence type="ECO:0000256" key="3">
    <source>
        <dbReference type="SAM" id="MobiDB-lite"/>
    </source>
</evidence>